<reference evidence="1" key="1">
    <citation type="submission" date="2021-06" db="EMBL/GenBank/DDBJ databases">
        <authorList>
            <person name="Kallberg Y."/>
            <person name="Tangrot J."/>
            <person name="Rosling A."/>
        </authorList>
    </citation>
    <scope>NUCLEOTIDE SEQUENCE</scope>
    <source>
        <strain evidence="1">MA453B</strain>
    </source>
</reference>
<dbReference type="EMBL" id="CAJVPY010000926">
    <property type="protein sequence ID" value="CAG8498964.1"/>
    <property type="molecule type" value="Genomic_DNA"/>
</dbReference>
<evidence type="ECO:0000313" key="2">
    <source>
        <dbReference type="Proteomes" id="UP000789405"/>
    </source>
</evidence>
<accession>A0A9N8ZKN6</accession>
<keyword evidence="2" id="KW-1185">Reference proteome</keyword>
<comment type="caution">
    <text evidence="1">The sequence shown here is derived from an EMBL/GenBank/DDBJ whole genome shotgun (WGS) entry which is preliminary data.</text>
</comment>
<protein>
    <submittedName>
        <fullName evidence="1">3432_t:CDS:1</fullName>
    </submittedName>
</protein>
<dbReference type="Proteomes" id="UP000789405">
    <property type="component" value="Unassembled WGS sequence"/>
</dbReference>
<proteinExistence type="predicted"/>
<dbReference type="OrthoDB" id="5590091at2759"/>
<organism evidence="1 2">
    <name type="scientific">Dentiscutata erythropus</name>
    <dbReference type="NCBI Taxonomy" id="1348616"/>
    <lineage>
        <taxon>Eukaryota</taxon>
        <taxon>Fungi</taxon>
        <taxon>Fungi incertae sedis</taxon>
        <taxon>Mucoromycota</taxon>
        <taxon>Glomeromycotina</taxon>
        <taxon>Glomeromycetes</taxon>
        <taxon>Diversisporales</taxon>
        <taxon>Gigasporaceae</taxon>
        <taxon>Dentiscutata</taxon>
    </lineage>
</organism>
<dbReference type="AlphaFoldDB" id="A0A9N8ZKN6"/>
<sequence>MDTALLTGLRDLTINPAYTILYTSDNKSIQSRHTFFPPTPPNEYAMDEDQEFITDGDSSREAFTYNHDNSIEGEDYYDEADESYITSPSFDTTINDPEFANFSNEFSQESGNVISFQKTYYFNTCSYEVPHSGNHMQPALQNIALIVESWLTEKLYRYAGDAIPILEESPQISAESVMTKLKMALGAFNNLSKVDIKIRAGHVYSLHMINDEIVISPNHKQFIQESQSMAGEPNKISHHHQLTNGITTTRRTVSSADGQTFYLLDEVPTTLYFMGNDNARFYSGASYAGEIIVRP</sequence>
<name>A0A9N8ZKN6_9GLOM</name>
<gene>
    <name evidence="1" type="ORF">DERYTH_LOCUS2799</name>
</gene>
<evidence type="ECO:0000313" key="1">
    <source>
        <dbReference type="EMBL" id="CAG8498964.1"/>
    </source>
</evidence>